<evidence type="ECO:0000313" key="3">
    <source>
        <dbReference type="EMBL" id="CAB4342822.1"/>
    </source>
</evidence>
<dbReference type="Pfam" id="PF05235">
    <property type="entry name" value="CHAD"/>
    <property type="match status" value="1"/>
</dbReference>
<reference evidence="3" key="1">
    <citation type="submission" date="2020-05" db="EMBL/GenBank/DDBJ databases">
        <authorList>
            <person name="Chiriac C."/>
            <person name="Salcher M."/>
            <person name="Ghai R."/>
            <person name="Kavagutti S V."/>
        </authorList>
    </citation>
    <scope>NUCLEOTIDE SEQUENCE</scope>
</reference>
<dbReference type="InterPro" id="IPR038186">
    <property type="entry name" value="CHAD_dom_sf"/>
</dbReference>
<dbReference type="SMART" id="SM00880">
    <property type="entry name" value="CHAD"/>
    <property type="match status" value="1"/>
</dbReference>
<feature type="region of interest" description="Disordered" evidence="1">
    <location>
        <begin position="176"/>
        <end position="221"/>
    </location>
</feature>
<feature type="domain" description="CHAD" evidence="2">
    <location>
        <begin position="47"/>
        <end position="221"/>
    </location>
</feature>
<name>A0A6J5ZNN0_9ZZZZ</name>
<proteinExistence type="predicted"/>
<dbReference type="PANTHER" id="PTHR39339">
    <property type="entry name" value="SLR1444 PROTEIN"/>
    <property type="match status" value="1"/>
</dbReference>
<sequence>MIAGGCCNSVIGSAELAPARDTEVMAKARPIPGLSAQMRYSDAATATIAVRSEELFDHAAGVLDVTNIEAVHAMRVATRRLRSVLEFYEPCLDRDQLKPILKQVCDLADVLGQRRDPDVEIQALQGFAAAATDGERPGIERFIARTSEQQQQANAELAEMLARIESDDLRGALAALIAPTAPPTPPLPSTAGQPNEPGATTPPELPEDQSTTAKSGWLRRR</sequence>
<gene>
    <name evidence="3" type="ORF">UFOPK3522_00763</name>
</gene>
<organism evidence="3">
    <name type="scientific">freshwater metagenome</name>
    <dbReference type="NCBI Taxonomy" id="449393"/>
    <lineage>
        <taxon>unclassified sequences</taxon>
        <taxon>metagenomes</taxon>
        <taxon>ecological metagenomes</taxon>
    </lineage>
</organism>
<dbReference type="EMBL" id="CAESAO010000052">
    <property type="protein sequence ID" value="CAB4342822.1"/>
    <property type="molecule type" value="Genomic_DNA"/>
</dbReference>
<evidence type="ECO:0000256" key="1">
    <source>
        <dbReference type="SAM" id="MobiDB-lite"/>
    </source>
</evidence>
<dbReference type="Gene3D" id="1.40.20.10">
    <property type="entry name" value="CHAD domain"/>
    <property type="match status" value="1"/>
</dbReference>
<dbReference type="PANTHER" id="PTHR39339:SF1">
    <property type="entry name" value="CHAD DOMAIN-CONTAINING PROTEIN"/>
    <property type="match status" value="1"/>
</dbReference>
<protein>
    <submittedName>
        <fullName evidence="3">Unannotated protein</fullName>
    </submittedName>
</protein>
<dbReference type="InterPro" id="IPR007899">
    <property type="entry name" value="CHAD_dom"/>
</dbReference>
<accession>A0A6J5ZNN0</accession>
<dbReference type="AlphaFoldDB" id="A0A6J5ZNN0"/>
<evidence type="ECO:0000259" key="2">
    <source>
        <dbReference type="SMART" id="SM00880"/>
    </source>
</evidence>